<geneLocation type="plastid" evidence="2"/>
<reference evidence="2" key="1">
    <citation type="journal article" date="2014" name="Sci. Rep.">
        <title>Minimally destructive sampling of type specimens of Pyropia (Bangiales, Rhodophyta) recovers complete plastid and mitochondrial genomes.</title>
        <authorList>
            <person name="Hughey J.R."/>
            <person name="Gabrielson P.W."/>
            <person name="Rohmer L."/>
            <person name="Tortolani J."/>
            <person name="Silva M."/>
            <person name="Miller K.A."/>
            <person name="Young J.D."/>
            <person name="Martell C."/>
            <person name="Ruediger E."/>
        </authorList>
    </citation>
    <scope>NUCLEOTIDE SEQUENCE</scope>
</reference>
<dbReference type="PANTHER" id="PTHR35319">
    <property type="match status" value="1"/>
</dbReference>
<dbReference type="EMBL" id="KJ776830">
    <property type="protein sequence ID" value="AIA19980.1"/>
    <property type="molecule type" value="Genomic_DNA"/>
</dbReference>
<gene>
    <name evidence="2" type="primary">orf108</name>
</gene>
<name>A0A059XHX9_PYRPE</name>
<dbReference type="InterPro" id="IPR038409">
    <property type="entry name" value="Ycf54-like_sf"/>
</dbReference>
<dbReference type="Gene3D" id="3.30.70.1860">
    <property type="entry name" value="Uncharacterised protein family Ycf54"/>
    <property type="match status" value="1"/>
</dbReference>
<sequence length="125" mass="14382">MIVATKPILLQSIIMTTYYFALASQNFLLVKEPLEEVFRERVSYYQSNNKVIDFWLVPNPSFLDKPDMASFKNLVPNDPVAIVSTNPVFINWLKLRIGYICIGQIEDNLQLSEESLNIIIAQDKI</sequence>
<keyword evidence="2" id="KW-0934">Plastid</keyword>
<proteinExistence type="inferred from homology"/>
<evidence type="ECO:0008006" key="3">
    <source>
        <dbReference type="Google" id="ProtNLM"/>
    </source>
</evidence>
<dbReference type="AlphaFoldDB" id="A0A059XHX9"/>
<comment type="similarity">
    <text evidence="1">Belongs to the ycf54 family.</text>
</comment>
<dbReference type="Pfam" id="PF10674">
    <property type="entry name" value="Ycf54"/>
    <property type="match status" value="1"/>
</dbReference>
<evidence type="ECO:0000313" key="2">
    <source>
        <dbReference type="EMBL" id="AIA19980.1"/>
    </source>
</evidence>
<accession>A0A059XHX9</accession>
<dbReference type="InterPro" id="IPR019616">
    <property type="entry name" value="Ycf54"/>
</dbReference>
<dbReference type="PANTHER" id="PTHR35319:SF2">
    <property type="entry name" value="YCF54"/>
    <property type="match status" value="1"/>
</dbReference>
<protein>
    <recommendedName>
        <fullName evidence="3">Ycf54</fullName>
    </recommendedName>
</protein>
<organism evidence="2">
    <name type="scientific">Pyropia perforata</name>
    <name type="common">Red alga</name>
    <name type="synonym">Porphyra perforata</name>
    <dbReference type="NCBI Taxonomy" id="182771"/>
    <lineage>
        <taxon>Eukaryota</taxon>
        <taxon>Rhodophyta</taxon>
        <taxon>Bangiophyceae</taxon>
        <taxon>Bangiales</taxon>
        <taxon>Bangiaceae</taxon>
        <taxon>Pyropia</taxon>
    </lineage>
</organism>
<evidence type="ECO:0000256" key="1">
    <source>
        <dbReference type="ARBA" id="ARBA00043978"/>
    </source>
</evidence>